<dbReference type="Gene3D" id="2.60.120.260">
    <property type="entry name" value="Galactose-binding domain-like"/>
    <property type="match status" value="2"/>
</dbReference>
<dbReference type="InterPro" id="IPR039513">
    <property type="entry name" value="PL-6"/>
</dbReference>
<dbReference type="NCBIfam" id="NF041518">
    <property type="entry name" value="choice_anch_Q"/>
    <property type="match status" value="1"/>
</dbReference>
<dbReference type="CDD" id="cd14251">
    <property type="entry name" value="PL-6"/>
    <property type="match status" value="1"/>
</dbReference>
<evidence type="ECO:0000313" key="2">
    <source>
        <dbReference type="Proteomes" id="UP000307943"/>
    </source>
</evidence>
<dbReference type="SUPFAM" id="SSF51126">
    <property type="entry name" value="Pectin lyase-like"/>
    <property type="match status" value="1"/>
</dbReference>
<gene>
    <name evidence="1" type="ORF">FE784_17685</name>
</gene>
<evidence type="ECO:0008006" key="3">
    <source>
        <dbReference type="Google" id="ProtNLM"/>
    </source>
</evidence>
<dbReference type="EMBL" id="VDCQ01000023">
    <property type="protein sequence ID" value="TNJ65023.1"/>
    <property type="molecule type" value="Genomic_DNA"/>
</dbReference>
<dbReference type="InterPro" id="IPR011050">
    <property type="entry name" value="Pectin_lyase_fold/virulence"/>
</dbReference>
<dbReference type="InterPro" id="IPR059226">
    <property type="entry name" value="Choice_anch_Q_dom"/>
</dbReference>
<dbReference type="SMART" id="SM00710">
    <property type="entry name" value="PbH1"/>
    <property type="match status" value="5"/>
</dbReference>
<dbReference type="InterPro" id="IPR006626">
    <property type="entry name" value="PbH1"/>
</dbReference>
<organism evidence="1 2">
    <name type="scientific">Paenibacillus hemerocallicola</name>
    <dbReference type="NCBI Taxonomy" id="1172614"/>
    <lineage>
        <taxon>Bacteria</taxon>
        <taxon>Bacillati</taxon>
        <taxon>Bacillota</taxon>
        <taxon>Bacilli</taxon>
        <taxon>Bacillales</taxon>
        <taxon>Paenibacillaceae</taxon>
        <taxon>Paenibacillus</taxon>
    </lineage>
</organism>
<accession>A0A5C4T7H3</accession>
<keyword evidence="2" id="KW-1185">Reference proteome</keyword>
<reference evidence="1 2" key="1">
    <citation type="submission" date="2019-05" db="EMBL/GenBank/DDBJ databases">
        <title>We sequenced the genome of Paenibacillus hemerocallicola KCTC 33185 for further insight into its adaptation and study the phylogeny of Paenibacillus.</title>
        <authorList>
            <person name="Narsing Rao M.P."/>
        </authorList>
    </citation>
    <scope>NUCLEOTIDE SEQUENCE [LARGE SCALE GENOMIC DNA]</scope>
    <source>
        <strain evidence="1 2">KCTC 33185</strain>
    </source>
</reference>
<proteinExistence type="predicted"/>
<evidence type="ECO:0000313" key="1">
    <source>
        <dbReference type="EMBL" id="TNJ65023.1"/>
    </source>
</evidence>
<protein>
    <recommendedName>
        <fullName evidence="3">Poly(Beta-D-mannuronate) lyase</fullName>
    </recommendedName>
</protein>
<sequence length="943" mass="99997">MPMSNLKATVSRIFQGVIVLILLGTVLPYPWSSVARAETIVHVSSAAQLADAIAQATAGDTIVLADGTYAANERIHMLNKHGTATEPIRIMAQNKGKAVISGDLWILIESSSYVTIDGLKFQTNGNAGNKAVYLLHTVNCRVTNSVFSLNESIEAANTVEWLLIEGDQGGYNRVDHNLFENKIQPGQFVTIKGSVTSSVYNRIDHNRFRNMRVIGVNGGEAVKIGNGSHNNWSYAYATLEYNLFENCDGEEAEMVSVKSGGNTIRHNVIAETAGSVVFRRGNGNSAYGNYFLGNGKTNTGGIRLHGEDHKVFNNYFENLAGSSSRSALVVGSGASDGSYDQVKRALVAFNTFVGNTRGLWISLDGNQTGRQLPEDSVIANNVVVASGSSKRLVQEAAATPGVAWEGNVMYADQSAILGASKTSAEINVTDPLLVQGADRLYRLSENSPAIDAAVGAFPSIADDIEGRARDTAPDAGAMEYAVIPPLTAPVLSGLSARALRIGDTLQATSSRDGALYLMPGMTYMTGTVFEAAYGSGWTAPGGTMAAAQAGVAAGLDTEGLTEGIYSLYAVDTAGNISPGIKVLLLSETDFATVVDDTEYAVTVSGAWTELAGGGYFLGTMKRSNESGAYADIPFYGKQAKLYATMASNYGKADIYVDGVYRSTIDYYSASTQAQQMMFDTGLLPEGNHTVRVKVIRQRNDASQGFYATYDVLKVLREDQLSPGLSDVTAGPVSVGAPVTATSTKNGTLFLVPAATPANRFAIETVAAAANGSSVTVTAGVYGMLDTSGFASGTYIVYATDTEGNLSAGSAVIRIVSPDDIDDTDSAVGYSGAWTELAGGNYFLGTVRRANAIGAYADIPFYGSRAKLYASLGSNYGKADIYVDGVYRTTVDGYSPTSIAQQELFDTGVLPEGNHVVRLYVIRQRNEASQGYYVTFDVLKRMNE</sequence>
<dbReference type="Gene3D" id="2.160.20.10">
    <property type="entry name" value="Single-stranded right-handed beta-helix, Pectin lyase-like"/>
    <property type="match status" value="1"/>
</dbReference>
<dbReference type="AlphaFoldDB" id="A0A5C4T7H3"/>
<dbReference type="OrthoDB" id="9762689at2"/>
<comment type="caution">
    <text evidence="1">The sequence shown here is derived from an EMBL/GenBank/DDBJ whole genome shotgun (WGS) entry which is preliminary data.</text>
</comment>
<dbReference type="Pfam" id="PF14592">
    <property type="entry name" value="Chondroitinas_B"/>
    <property type="match status" value="1"/>
</dbReference>
<name>A0A5C4T7H3_9BACL</name>
<dbReference type="Proteomes" id="UP000307943">
    <property type="component" value="Unassembled WGS sequence"/>
</dbReference>
<dbReference type="InterPro" id="IPR012334">
    <property type="entry name" value="Pectin_lyas_fold"/>
</dbReference>